<evidence type="ECO:0000256" key="2">
    <source>
        <dbReference type="ARBA" id="ARBA00004569"/>
    </source>
</evidence>
<evidence type="ECO:0000256" key="5">
    <source>
        <dbReference type="ARBA" id="ARBA00018677"/>
    </source>
</evidence>
<evidence type="ECO:0000256" key="6">
    <source>
        <dbReference type="ARBA" id="ARBA00022448"/>
    </source>
</evidence>
<dbReference type="GO" id="GO:0005758">
    <property type="term" value="C:mitochondrial intermembrane space"/>
    <property type="evidence" value="ECO:0007669"/>
    <property type="project" value="UniProtKB-SubCell"/>
</dbReference>
<dbReference type="EMBL" id="KZ987752">
    <property type="protein sequence ID" value="RKP15163.1"/>
    <property type="molecule type" value="Genomic_DNA"/>
</dbReference>
<keyword evidence="13" id="KW-0830">Ubiquinone</keyword>
<evidence type="ECO:0000313" key="14">
    <source>
        <dbReference type="Proteomes" id="UP000267251"/>
    </source>
</evidence>
<comment type="similarity">
    <text evidence="4">Belongs to the complex I NDUFB7 subunit family.</text>
</comment>
<evidence type="ECO:0000256" key="11">
    <source>
        <dbReference type="ARBA" id="ARBA00023136"/>
    </source>
</evidence>
<gene>
    <name evidence="13" type="ORF">BJ684DRAFT_7432</name>
</gene>
<keyword evidence="14" id="KW-1185">Reference proteome</keyword>
<dbReference type="PANTHER" id="PTHR20900">
    <property type="entry name" value="NADH:UBIQUINONE OXIDOREDUCTASE B18-LIKE SUBUNIT"/>
    <property type="match status" value="1"/>
</dbReference>
<comment type="function">
    <text evidence="1">Accessory subunit of the mitochondrial membrane respiratory chain NADH dehydrogenase (Complex I), that is believed not to be involved in catalysis. Complex I functions in the transfer of electrons from NADH to the respiratory chain. The immediate electron acceptor for the enzyme is believed to be ubiquinone.</text>
</comment>
<evidence type="ECO:0000256" key="1">
    <source>
        <dbReference type="ARBA" id="ARBA00003195"/>
    </source>
</evidence>
<keyword evidence="10" id="KW-0496">Mitochondrion</keyword>
<dbReference type="GO" id="GO:0005743">
    <property type="term" value="C:mitochondrial inner membrane"/>
    <property type="evidence" value="ECO:0007669"/>
    <property type="project" value="UniProtKB-SubCell"/>
</dbReference>
<evidence type="ECO:0000313" key="13">
    <source>
        <dbReference type="EMBL" id="RKP15163.1"/>
    </source>
</evidence>
<protein>
    <recommendedName>
        <fullName evidence="5">NADH dehydrogenase [ubiquinone] 1 beta subcomplex subunit 7</fullName>
    </recommendedName>
</protein>
<accession>A0A4P9Y7X5</accession>
<evidence type="ECO:0000256" key="8">
    <source>
        <dbReference type="ARBA" id="ARBA00022792"/>
    </source>
</evidence>
<dbReference type="AlphaFoldDB" id="A0A4P9Y7X5"/>
<keyword evidence="8" id="KW-0999">Mitochondrion inner membrane</keyword>
<evidence type="ECO:0000256" key="10">
    <source>
        <dbReference type="ARBA" id="ARBA00023128"/>
    </source>
</evidence>
<reference evidence="14" key="1">
    <citation type="journal article" date="2018" name="Nat. Microbiol.">
        <title>Leveraging single-cell genomics to expand the fungal tree of life.</title>
        <authorList>
            <person name="Ahrendt S.R."/>
            <person name="Quandt C.A."/>
            <person name="Ciobanu D."/>
            <person name="Clum A."/>
            <person name="Salamov A."/>
            <person name="Andreopoulos B."/>
            <person name="Cheng J.F."/>
            <person name="Woyke T."/>
            <person name="Pelin A."/>
            <person name="Henrissat B."/>
            <person name="Reynolds N.K."/>
            <person name="Benny G.L."/>
            <person name="Smith M.E."/>
            <person name="James T.Y."/>
            <person name="Grigoriev I.V."/>
        </authorList>
    </citation>
    <scope>NUCLEOTIDE SEQUENCE [LARGE SCALE GENOMIC DNA]</scope>
</reference>
<proteinExistence type="inferred from homology"/>
<keyword evidence="6" id="KW-0813">Transport</keyword>
<evidence type="ECO:0000256" key="3">
    <source>
        <dbReference type="ARBA" id="ARBA00004637"/>
    </source>
</evidence>
<organism evidence="13 14">
    <name type="scientific">Piptocephalis cylindrospora</name>
    <dbReference type="NCBI Taxonomy" id="1907219"/>
    <lineage>
        <taxon>Eukaryota</taxon>
        <taxon>Fungi</taxon>
        <taxon>Fungi incertae sedis</taxon>
        <taxon>Zoopagomycota</taxon>
        <taxon>Zoopagomycotina</taxon>
        <taxon>Zoopagomycetes</taxon>
        <taxon>Zoopagales</taxon>
        <taxon>Piptocephalidaceae</taxon>
        <taxon>Piptocephalis</taxon>
    </lineage>
</organism>
<evidence type="ECO:0000256" key="12">
    <source>
        <dbReference type="ARBA" id="ARBA00023157"/>
    </source>
</evidence>
<dbReference type="InterPro" id="IPR008698">
    <property type="entry name" value="NDUB7"/>
</dbReference>
<evidence type="ECO:0000256" key="7">
    <source>
        <dbReference type="ARBA" id="ARBA00022660"/>
    </source>
</evidence>
<comment type="subcellular location">
    <subcellularLocation>
        <location evidence="3">Mitochondrion inner membrane</location>
        <topology evidence="3">Peripheral membrane protein</topology>
    </subcellularLocation>
    <subcellularLocation>
        <location evidence="2">Mitochondrion intermembrane space</location>
    </subcellularLocation>
</comment>
<dbReference type="OrthoDB" id="268414at2759"/>
<evidence type="ECO:0000256" key="4">
    <source>
        <dbReference type="ARBA" id="ARBA00008006"/>
    </source>
</evidence>
<keyword evidence="7" id="KW-0679">Respiratory chain</keyword>
<dbReference type="PANTHER" id="PTHR20900:SF0">
    <property type="entry name" value="NADH DEHYDROGENASE [UBIQUINONE] 1 BETA SUBCOMPLEX SUBUNIT 7"/>
    <property type="match status" value="1"/>
</dbReference>
<keyword evidence="11" id="KW-0472">Membrane</keyword>
<dbReference type="Pfam" id="PF05676">
    <property type="entry name" value="NDUF_B7"/>
    <property type="match status" value="1"/>
</dbReference>
<dbReference type="Proteomes" id="UP000267251">
    <property type="component" value="Unassembled WGS sequence"/>
</dbReference>
<name>A0A4P9Y7X5_9FUNG</name>
<keyword evidence="9" id="KW-0249">Electron transport</keyword>
<keyword evidence="12" id="KW-1015">Disulfide bond</keyword>
<sequence length="66" mass="8100">MSSNADAEPVMRVSREELRQERVPLEWRDYCAHKLIPLNKCRRATLFMPWKCQDERHDYEKCQYLE</sequence>
<evidence type="ECO:0000256" key="9">
    <source>
        <dbReference type="ARBA" id="ARBA00022982"/>
    </source>
</evidence>